<dbReference type="PANTHER" id="PTHR43500">
    <property type="entry name" value="CYSTATHIONINE BETA-LYASE-RELATED"/>
    <property type="match status" value="1"/>
</dbReference>
<dbReference type="Gene3D" id="3.40.640.10">
    <property type="entry name" value="Type I PLP-dependent aspartate aminotransferase-like (Major domain)"/>
    <property type="match status" value="1"/>
</dbReference>
<comment type="pathway">
    <text evidence="5">Amino-acid biosynthesis; L-methionine biosynthesis via de novo pathway; L-homocysteine from L-cystathionine: step 1/1.</text>
</comment>
<dbReference type="EMBL" id="JBHUIW010000002">
    <property type="protein sequence ID" value="MFD2180908.1"/>
    <property type="molecule type" value="Genomic_DNA"/>
</dbReference>
<evidence type="ECO:0000256" key="6">
    <source>
        <dbReference type="ARBA" id="ARBA00047517"/>
    </source>
</evidence>
<feature type="compositionally biased region" description="Basic and acidic residues" evidence="9">
    <location>
        <begin position="17"/>
        <end position="37"/>
    </location>
</feature>
<dbReference type="PANTHER" id="PTHR43500:SF1">
    <property type="entry name" value="CYSTATHIONINE BETA-LYASE-RELATED"/>
    <property type="match status" value="1"/>
</dbReference>
<reference evidence="11" key="1">
    <citation type="journal article" date="2019" name="Int. J. Syst. Evol. Microbiol.">
        <title>The Global Catalogue of Microorganisms (GCM) 10K type strain sequencing project: providing services to taxonomists for standard genome sequencing and annotation.</title>
        <authorList>
            <consortium name="The Broad Institute Genomics Platform"/>
            <consortium name="The Broad Institute Genome Sequencing Center for Infectious Disease"/>
            <person name="Wu L."/>
            <person name="Ma J."/>
        </authorList>
    </citation>
    <scope>NUCLEOTIDE SEQUENCE [LARGE SCALE GENOMIC DNA]</scope>
    <source>
        <strain evidence="11">CGMCC 1.6774</strain>
    </source>
</reference>
<accession>A0ABW5ADE0</accession>
<evidence type="ECO:0000313" key="11">
    <source>
        <dbReference type="Proteomes" id="UP001597314"/>
    </source>
</evidence>
<proteinExistence type="inferred from homology"/>
<evidence type="ECO:0000256" key="8">
    <source>
        <dbReference type="RuleBase" id="RU362118"/>
    </source>
</evidence>
<evidence type="ECO:0000256" key="5">
    <source>
        <dbReference type="ARBA" id="ARBA00046315"/>
    </source>
</evidence>
<dbReference type="InterPro" id="IPR000277">
    <property type="entry name" value="Cys/Met-Metab_PyrdxlP-dep_enz"/>
</dbReference>
<evidence type="ECO:0000313" key="10">
    <source>
        <dbReference type="EMBL" id="MFD2180908.1"/>
    </source>
</evidence>
<dbReference type="InterPro" id="IPR015421">
    <property type="entry name" value="PyrdxlP-dep_Trfase_major"/>
</dbReference>
<comment type="similarity">
    <text evidence="2 8">Belongs to the trans-sulfuration enzymes family.</text>
</comment>
<dbReference type="NCBIfam" id="TIGR01324">
    <property type="entry name" value="cysta_beta_ly_B"/>
    <property type="match status" value="1"/>
</dbReference>
<protein>
    <submittedName>
        <fullName evidence="10">Cystathionine beta-lyase</fullName>
        <ecNumber evidence="10">4.4.1.13</ecNumber>
    </submittedName>
</protein>
<dbReference type="RefSeq" id="WP_378476111.1">
    <property type="nucleotide sequence ID" value="NZ_JBHUIW010000002.1"/>
</dbReference>
<dbReference type="GO" id="GO:0047804">
    <property type="term" value="F:cysteine-S-conjugate beta-lyase activity"/>
    <property type="evidence" value="ECO:0007669"/>
    <property type="project" value="UniProtKB-EC"/>
</dbReference>
<dbReference type="SUPFAM" id="SSF53383">
    <property type="entry name" value="PLP-dependent transferases"/>
    <property type="match status" value="1"/>
</dbReference>
<dbReference type="EC" id="4.4.1.13" evidence="10"/>
<keyword evidence="3 8" id="KW-0663">Pyridoxal phosphate</keyword>
<name>A0ABW5ADE0_9BRAD</name>
<dbReference type="Proteomes" id="UP001597314">
    <property type="component" value="Unassembled WGS sequence"/>
</dbReference>
<keyword evidence="11" id="KW-1185">Reference proteome</keyword>
<dbReference type="Pfam" id="PF01053">
    <property type="entry name" value="Cys_Met_Meta_PP"/>
    <property type="match status" value="1"/>
</dbReference>
<keyword evidence="4 10" id="KW-0456">Lyase</keyword>
<evidence type="ECO:0000256" key="2">
    <source>
        <dbReference type="ARBA" id="ARBA00009077"/>
    </source>
</evidence>
<evidence type="ECO:0000256" key="9">
    <source>
        <dbReference type="SAM" id="MobiDB-lite"/>
    </source>
</evidence>
<gene>
    <name evidence="10" type="primary">metC</name>
    <name evidence="10" type="ORF">ACFSOX_01980</name>
</gene>
<evidence type="ECO:0000256" key="1">
    <source>
        <dbReference type="ARBA" id="ARBA00001933"/>
    </source>
</evidence>
<evidence type="ECO:0000256" key="4">
    <source>
        <dbReference type="ARBA" id="ARBA00023239"/>
    </source>
</evidence>
<dbReference type="PROSITE" id="PS00868">
    <property type="entry name" value="CYS_MET_METAB_PP"/>
    <property type="match status" value="1"/>
</dbReference>
<evidence type="ECO:0000256" key="3">
    <source>
        <dbReference type="ARBA" id="ARBA00022898"/>
    </source>
</evidence>
<evidence type="ECO:0000256" key="7">
    <source>
        <dbReference type="ARBA" id="ARBA00047625"/>
    </source>
</evidence>
<comment type="caution">
    <text evidence="10">The sequence shown here is derived from an EMBL/GenBank/DDBJ whole genome shotgun (WGS) entry which is preliminary data.</text>
</comment>
<comment type="catalytic activity">
    <reaction evidence="6">
        <text>L,L-cystathionine + H2O = L-homocysteine + pyruvate + NH4(+)</text>
        <dbReference type="Rhea" id="RHEA:13965"/>
        <dbReference type="ChEBI" id="CHEBI:15361"/>
        <dbReference type="ChEBI" id="CHEBI:15377"/>
        <dbReference type="ChEBI" id="CHEBI:28938"/>
        <dbReference type="ChEBI" id="CHEBI:58161"/>
        <dbReference type="ChEBI" id="CHEBI:58199"/>
    </reaction>
</comment>
<organism evidence="10 11">
    <name type="scientific">Rhodoplanes azumiensis</name>
    <dbReference type="NCBI Taxonomy" id="1897628"/>
    <lineage>
        <taxon>Bacteria</taxon>
        <taxon>Pseudomonadati</taxon>
        <taxon>Pseudomonadota</taxon>
        <taxon>Alphaproteobacteria</taxon>
        <taxon>Hyphomicrobiales</taxon>
        <taxon>Nitrobacteraceae</taxon>
        <taxon>Rhodoplanes</taxon>
    </lineage>
</organism>
<comment type="cofactor">
    <cofactor evidence="1 8">
        <name>pyridoxal 5'-phosphate</name>
        <dbReference type="ChEBI" id="CHEBI:597326"/>
    </cofactor>
</comment>
<dbReference type="InterPro" id="IPR006233">
    <property type="entry name" value="Cys_b_lyase_bac"/>
</dbReference>
<dbReference type="PIRSF" id="PIRSF001434">
    <property type="entry name" value="CGS"/>
    <property type="match status" value="1"/>
</dbReference>
<dbReference type="InterPro" id="IPR015424">
    <property type="entry name" value="PyrdxlP-dep_Trfase"/>
</dbReference>
<dbReference type="Gene3D" id="3.90.1150.10">
    <property type="entry name" value="Aspartate Aminotransferase, domain 1"/>
    <property type="match status" value="1"/>
</dbReference>
<dbReference type="InterPro" id="IPR015422">
    <property type="entry name" value="PyrdxlP-dep_Trfase_small"/>
</dbReference>
<comment type="catalytic activity">
    <reaction evidence="7">
        <text>an S-substituted L-cysteine + H2O = a thiol + pyruvate + NH4(+)</text>
        <dbReference type="Rhea" id="RHEA:18121"/>
        <dbReference type="ChEBI" id="CHEBI:15361"/>
        <dbReference type="ChEBI" id="CHEBI:15377"/>
        <dbReference type="ChEBI" id="CHEBI:28938"/>
        <dbReference type="ChEBI" id="CHEBI:29256"/>
        <dbReference type="ChEBI" id="CHEBI:58717"/>
        <dbReference type="EC" id="4.4.1.13"/>
    </reaction>
</comment>
<sequence length="418" mass="44549">MKSPDDRDGAAPGPDTGHPDTRHPDTDHGASARTDRTRLVVGGRHPHEHYGFVNTPVFHGSTVLYPTAEDYLARRSRYKYARRGTPTSEALEAALAAIEGPACAGVCLLPSGLAAISAALLAVLDAGDHVLVSDSAYDPTRTVCDTLLVRWGISTTYYDPTIGAGIGALMQPNTKAVFVEAPGSLSFEIQDIPAIAEVAHARGAVVLMDNTWATPLYFRALDRGVDLAIQSGTKYIGGHSDIMFGCVAANARTDKALRDTVFTMGLCVGPDDMNLAQRGLRTLAVRLAAHETAALKVAQWFETRPEVLRVLHPALPSHPGHAIFKRDFTGSSGLFSVVFRPTSQGAVNAFLNALTLFGIGASWGGYESLAIPFDCTKIRTATTWQPGGPTVRFHIGLEDTDDLIADLERGFAAMTAVG</sequence>
<feature type="region of interest" description="Disordered" evidence="9">
    <location>
        <begin position="1"/>
        <end position="37"/>
    </location>
</feature>
<dbReference type="InterPro" id="IPR054542">
    <property type="entry name" value="Cys_met_metab_PP"/>
</dbReference>